<dbReference type="InterPro" id="IPR000836">
    <property type="entry name" value="PRTase_dom"/>
</dbReference>
<dbReference type="AlphaFoldDB" id="A0A6J7BL21"/>
<proteinExistence type="predicted"/>
<evidence type="ECO:0000313" key="3">
    <source>
        <dbReference type="EMBL" id="CAB4928735.1"/>
    </source>
</evidence>
<sequence length="144" mass="15251">MKFLDLADGGQQLAPLLSAHIDSTTLLVAVPPGGLPVGAAVADALGCVVVPLHVERDHDGVRVELALEVAGRHVMVIDDGVETGTAARAVVAALREAGAVHVVLAVPVCPRDSEVGLRQVYDDVIAVTRPLVRRSLRWHYERFA</sequence>
<organism evidence="2">
    <name type="scientific">freshwater metagenome</name>
    <dbReference type="NCBI Taxonomy" id="449393"/>
    <lineage>
        <taxon>unclassified sequences</taxon>
        <taxon>metagenomes</taxon>
        <taxon>ecological metagenomes</taxon>
    </lineage>
</organism>
<dbReference type="Gene3D" id="3.40.50.2020">
    <property type="match status" value="1"/>
</dbReference>
<dbReference type="SUPFAM" id="SSF53271">
    <property type="entry name" value="PRTase-like"/>
    <property type="match status" value="1"/>
</dbReference>
<accession>A0A6J7BL21</accession>
<dbReference type="Pfam" id="PF00156">
    <property type="entry name" value="Pribosyltran"/>
    <property type="match status" value="1"/>
</dbReference>
<name>A0A6J7BL21_9ZZZZ</name>
<feature type="domain" description="Phosphoribosyltransferase" evidence="1">
    <location>
        <begin position="24"/>
        <end position="113"/>
    </location>
</feature>
<dbReference type="EMBL" id="CAFBIZ010000005">
    <property type="protein sequence ID" value="CAB4846090.1"/>
    <property type="molecule type" value="Genomic_DNA"/>
</dbReference>
<dbReference type="InterPro" id="IPR029057">
    <property type="entry name" value="PRTase-like"/>
</dbReference>
<dbReference type="EMBL" id="CAFBND010000007">
    <property type="protein sequence ID" value="CAB4928735.1"/>
    <property type="molecule type" value="Genomic_DNA"/>
</dbReference>
<dbReference type="EMBL" id="CAFBPU010000073">
    <property type="protein sequence ID" value="CAB5040051.1"/>
    <property type="molecule type" value="Genomic_DNA"/>
</dbReference>
<evidence type="ECO:0000313" key="4">
    <source>
        <dbReference type="EMBL" id="CAB5040051.1"/>
    </source>
</evidence>
<dbReference type="CDD" id="cd06223">
    <property type="entry name" value="PRTases_typeI"/>
    <property type="match status" value="1"/>
</dbReference>
<evidence type="ECO:0000259" key="1">
    <source>
        <dbReference type="Pfam" id="PF00156"/>
    </source>
</evidence>
<protein>
    <submittedName>
        <fullName evidence="2">Unannotated protein</fullName>
    </submittedName>
</protein>
<reference evidence="2" key="1">
    <citation type="submission" date="2020-05" db="EMBL/GenBank/DDBJ databases">
        <authorList>
            <person name="Chiriac C."/>
            <person name="Salcher M."/>
            <person name="Ghai R."/>
            <person name="Kavagutti S V."/>
        </authorList>
    </citation>
    <scope>NUCLEOTIDE SEQUENCE</scope>
</reference>
<gene>
    <name evidence="2" type="ORF">UFOPK3268_00081</name>
    <name evidence="3" type="ORF">UFOPK3752_00287</name>
    <name evidence="4" type="ORF">UFOPK4150_02273</name>
</gene>
<evidence type="ECO:0000313" key="2">
    <source>
        <dbReference type="EMBL" id="CAB4846090.1"/>
    </source>
</evidence>